<dbReference type="InterPro" id="IPR056884">
    <property type="entry name" value="NPHP3-like_N"/>
</dbReference>
<comment type="caution">
    <text evidence="4">The sequence shown here is derived from an EMBL/GenBank/DDBJ whole genome shotgun (WGS) entry which is preliminary data.</text>
</comment>
<name>A0A8H5CYA0_9AGAR</name>
<evidence type="ECO:0000256" key="1">
    <source>
        <dbReference type="ARBA" id="ARBA00022737"/>
    </source>
</evidence>
<feature type="compositionally biased region" description="Polar residues" evidence="2">
    <location>
        <begin position="11"/>
        <end position="27"/>
    </location>
</feature>
<dbReference type="EMBL" id="JAACJO010000015">
    <property type="protein sequence ID" value="KAF5350150.1"/>
    <property type="molecule type" value="Genomic_DNA"/>
</dbReference>
<evidence type="ECO:0000313" key="4">
    <source>
        <dbReference type="EMBL" id="KAF5350150.1"/>
    </source>
</evidence>
<dbReference type="Proteomes" id="UP000559027">
    <property type="component" value="Unassembled WGS sequence"/>
</dbReference>
<proteinExistence type="predicted"/>
<protein>
    <recommendedName>
        <fullName evidence="3">Nephrocystin 3-like N-terminal domain-containing protein</fullName>
    </recommendedName>
</protein>
<feature type="region of interest" description="Disordered" evidence="2">
    <location>
        <begin position="1"/>
        <end position="32"/>
    </location>
</feature>
<sequence>MPPAAGPSGKSLESTIKGQRPTTNAPTGSFHGAHHFAQHNPTFIHSIKLHQASQESAQAWPSVSLLTSALIGGRGTSDPNKVLCWIDGPAGVGKSSVGQLRGKLLGKANVFGAAVFFLAQMEEMTRADSLRPSRTDSQLIEQRIQKDPAVITLSMQNQFRELLERPLQVLGESHHLTTVEGSVIVIDGLDECNGTDGKRNAGETHRDIVYIIATSVYARGTPFRWMILSRSEPSIVAAFKDAQVSPITIHKPLRIPCEIDNEIEHVIKEELTRIGKESGLSSSWFWR</sequence>
<dbReference type="AlphaFoldDB" id="A0A8H5CYA0"/>
<gene>
    <name evidence="4" type="ORF">D9756_009176</name>
</gene>
<keyword evidence="1" id="KW-0677">Repeat</keyword>
<feature type="domain" description="Nephrocystin 3-like N-terminal" evidence="3">
    <location>
        <begin position="80"/>
        <end position="230"/>
    </location>
</feature>
<evidence type="ECO:0000313" key="5">
    <source>
        <dbReference type="Proteomes" id="UP000559027"/>
    </source>
</evidence>
<accession>A0A8H5CYA0</accession>
<evidence type="ECO:0000259" key="3">
    <source>
        <dbReference type="Pfam" id="PF24883"/>
    </source>
</evidence>
<dbReference type="OrthoDB" id="3266532at2759"/>
<keyword evidence="5" id="KW-1185">Reference proteome</keyword>
<reference evidence="4 5" key="1">
    <citation type="journal article" date="2020" name="ISME J.">
        <title>Uncovering the hidden diversity of litter-decomposition mechanisms in mushroom-forming fungi.</title>
        <authorList>
            <person name="Floudas D."/>
            <person name="Bentzer J."/>
            <person name="Ahren D."/>
            <person name="Johansson T."/>
            <person name="Persson P."/>
            <person name="Tunlid A."/>
        </authorList>
    </citation>
    <scope>NUCLEOTIDE SEQUENCE [LARGE SCALE GENOMIC DNA]</scope>
    <source>
        <strain evidence="4 5">CBS 146.42</strain>
    </source>
</reference>
<organism evidence="4 5">
    <name type="scientific">Leucocoprinus leucothites</name>
    <dbReference type="NCBI Taxonomy" id="201217"/>
    <lineage>
        <taxon>Eukaryota</taxon>
        <taxon>Fungi</taxon>
        <taxon>Dikarya</taxon>
        <taxon>Basidiomycota</taxon>
        <taxon>Agaricomycotina</taxon>
        <taxon>Agaricomycetes</taxon>
        <taxon>Agaricomycetidae</taxon>
        <taxon>Agaricales</taxon>
        <taxon>Agaricineae</taxon>
        <taxon>Agaricaceae</taxon>
        <taxon>Leucocoprinus</taxon>
    </lineage>
</organism>
<dbReference type="Pfam" id="PF24883">
    <property type="entry name" value="NPHP3_N"/>
    <property type="match status" value="1"/>
</dbReference>
<evidence type="ECO:0000256" key="2">
    <source>
        <dbReference type="SAM" id="MobiDB-lite"/>
    </source>
</evidence>